<accession>A0A4Y7REB4</accession>
<dbReference type="Gene3D" id="1.10.287.4300">
    <property type="entry name" value="Stage III sporulation protein AH-like"/>
    <property type="match status" value="1"/>
</dbReference>
<evidence type="ECO:0000313" key="2">
    <source>
        <dbReference type="Proteomes" id="UP000298324"/>
    </source>
</evidence>
<dbReference type="Pfam" id="PF12685">
    <property type="entry name" value="SpoIIIAH"/>
    <property type="match status" value="1"/>
</dbReference>
<gene>
    <name evidence="1" type="ORF">Psch_00189</name>
</gene>
<comment type="caution">
    <text evidence="1">The sequence shown here is derived from an EMBL/GenBank/DDBJ whole genome shotgun (WGS) entry which is preliminary data.</text>
</comment>
<organism evidence="1 2">
    <name type="scientific">Pelotomaculum schinkii</name>
    <dbReference type="NCBI Taxonomy" id="78350"/>
    <lineage>
        <taxon>Bacteria</taxon>
        <taxon>Bacillati</taxon>
        <taxon>Bacillota</taxon>
        <taxon>Clostridia</taxon>
        <taxon>Eubacteriales</taxon>
        <taxon>Desulfotomaculaceae</taxon>
        <taxon>Pelotomaculum</taxon>
    </lineage>
</organism>
<dbReference type="InterPro" id="IPR024232">
    <property type="entry name" value="SpoIIIAH"/>
</dbReference>
<dbReference type="AlphaFoldDB" id="A0A4Y7REB4"/>
<dbReference type="EMBL" id="QFGA01000001">
    <property type="protein sequence ID" value="TEB06657.1"/>
    <property type="molecule type" value="Genomic_DNA"/>
</dbReference>
<name>A0A4Y7REB4_9FIRM</name>
<sequence>MVAVIVKKRLFLLVILGLAGLTLLFMGLRGGLGIEAPPLPGVQVNTPNTGNVIIEGSVKTPASDMQLDDLGSKIGASQSQDFFIDYRLERDRTRGQQVEWLREVINNAGTADETRQKAQEHLMAISRSMEKESELENLIRAKGFADAAVMVDESTATAIVAAGSLSSGEVAAITELVSRSTGMEQQKIAVISKN</sequence>
<proteinExistence type="predicted"/>
<evidence type="ECO:0000313" key="1">
    <source>
        <dbReference type="EMBL" id="TEB06657.1"/>
    </source>
</evidence>
<reference evidence="1 2" key="1">
    <citation type="journal article" date="2018" name="Environ. Microbiol.">
        <title>Novel energy conservation strategies and behaviour of Pelotomaculum schinkii driving syntrophic propionate catabolism.</title>
        <authorList>
            <person name="Hidalgo-Ahumada C.A.P."/>
            <person name="Nobu M.K."/>
            <person name="Narihiro T."/>
            <person name="Tamaki H."/>
            <person name="Liu W.T."/>
            <person name="Kamagata Y."/>
            <person name="Stams A.J.M."/>
            <person name="Imachi H."/>
            <person name="Sousa D.Z."/>
        </authorList>
    </citation>
    <scope>NUCLEOTIDE SEQUENCE [LARGE SCALE GENOMIC DNA]</scope>
    <source>
        <strain evidence="1 2">HH</strain>
    </source>
</reference>
<protein>
    <submittedName>
        <fullName evidence="1">SpoIIIAH-like protein</fullName>
    </submittedName>
</protein>
<dbReference type="Proteomes" id="UP000298324">
    <property type="component" value="Unassembled WGS sequence"/>
</dbReference>
<dbReference type="InterPro" id="IPR038503">
    <property type="entry name" value="SpoIIIAH_sf"/>
</dbReference>
<keyword evidence="2" id="KW-1185">Reference proteome</keyword>